<keyword evidence="1" id="KW-0808">Transferase</keyword>
<organism evidence="8 9">
    <name type="scientific">Salvelinus namaycush</name>
    <name type="common">Lake trout</name>
    <name type="synonym">Salmo namaycush</name>
    <dbReference type="NCBI Taxonomy" id="8040"/>
    <lineage>
        <taxon>Eukaryota</taxon>
        <taxon>Metazoa</taxon>
        <taxon>Chordata</taxon>
        <taxon>Craniata</taxon>
        <taxon>Vertebrata</taxon>
        <taxon>Euteleostomi</taxon>
        <taxon>Actinopterygii</taxon>
        <taxon>Neopterygii</taxon>
        <taxon>Teleostei</taxon>
        <taxon>Protacanthopterygii</taxon>
        <taxon>Salmoniformes</taxon>
        <taxon>Salmonidae</taxon>
        <taxon>Salmoninae</taxon>
        <taxon>Salvelinus</taxon>
    </lineage>
</organism>
<feature type="region of interest" description="Disordered" evidence="6">
    <location>
        <begin position="246"/>
        <end position="292"/>
    </location>
</feature>
<keyword evidence="2" id="KW-0548">Nucleotidyltransferase</keyword>
<feature type="region of interest" description="Disordered" evidence="6">
    <location>
        <begin position="120"/>
        <end position="234"/>
    </location>
</feature>
<dbReference type="AlphaFoldDB" id="A0A8U0P9W2"/>
<keyword evidence="8" id="KW-1185">Reference proteome</keyword>
<evidence type="ECO:0000256" key="4">
    <source>
        <dbReference type="ARBA" id="ARBA00022759"/>
    </source>
</evidence>
<feature type="compositionally biased region" description="Low complexity" evidence="6">
    <location>
        <begin position="138"/>
        <end position="148"/>
    </location>
</feature>
<dbReference type="GO" id="GO:0004519">
    <property type="term" value="F:endonuclease activity"/>
    <property type="evidence" value="ECO:0007669"/>
    <property type="project" value="UniProtKB-KW"/>
</dbReference>
<dbReference type="InterPro" id="IPR040643">
    <property type="entry name" value="MLVIN_C"/>
</dbReference>
<feature type="domain" description="Murine leukemia virus integrase C-terminal" evidence="7">
    <location>
        <begin position="69"/>
        <end position="117"/>
    </location>
</feature>
<evidence type="ECO:0000256" key="2">
    <source>
        <dbReference type="ARBA" id="ARBA00022695"/>
    </source>
</evidence>
<feature type="compositionally biased region" description="Basic and acidic residues" evidence="6">
    <location>
        <begin position="184"/>
        <end position="194"/>
    </location>
</feature>
<dbReference type="GO" id="GO:0016779">
    <property type="term" value="F:nucleotidyltransferase activity"/>
    <property type="evidence" value="ECO:0007669"/>
    <property type="project" value="UniProtKB-KW"/>
</dbReference>
<dbReference type="RefSeq" id="XP_038820522.1">
    <property type="nucleotide sequence ID" value="XM_038964594.1"/>
</dbReference>
<evidence type="ECO:0000313" key="9">
    <source>
        <dbReference type="RefSeq" id="XP_038820522.1"/>
    </source>
</evidence>
<evidence type="ECO:0000259" key="7">
    <source>
        <dbReference type="Pfam" id="PF18697"/>
    </source>
</evidence>
<keyword evidence="5" id="KW-0378">Hydrolase</keyword>
<feature type="compositionally biased region" description="Polar residues" evidence="6">
    <location>
        <begin position="155"/>
        <end position="174"/>
    </location>
</feature>
<sequence length="292" mass="32104">MIQTSLGTANSTKVKKNLASLPGVTGTGTFLADDGFFGQSDKQGWPPNYNKEKKTVPEPGPEGPLPVIPGDLVYVRVFRRKWDQPRREGPYEVAAATKTAVQVKGSKTWYHLNHCTRVPTEKRIQPHRDENTEDADTPGGSPEGAGAEETIETPGRSQENGRPDTSQDTTSASTKALRRSTRGKKSEQEREKQPKLPQVWSESPEMGGSNMPVAPDDIPAVADLFDRSPPQWDPEVPLAEWEHLFPEIDTLPDESPVRPEEGASGEERGREASREREGDFPTIDLSTLEGSP</sequence>
<dbReference type="Pfam" id="PF18697">
    <property type="entry name" value="MLVIN_C"/>
    <property type="match status" value="1"/>
</dbReference>
<proteinExistence type="predicted"/>
<dbReference type="GeneID" id="120020944"/>
<dbReference type="GO" id="GO:0016787">
    <property type="term" value="F:hydrolase activity"/>
    <property type="evidence" value="ECO:0007669"/>
    <property type="project" value="UniProtKB-KW"/>
</dbReference>
<reference evidence="9" key="1">
    <citation type="submission" date="2025-08" db="UniProtKB">
        <authorList>
            <consortium name="RefSeq"/>
        </authorList>
    </citation>
    <scope>IDENTIFICATION</scope>
    <source>
        <tissue evidence="9">White muscle</tissue>
    </source>
</reference>
<accession>A0A8U0P9W2</accession>
<evidence type="ECO:0000256" key="1">
    <source>
        <dbReference type="ARBA" id="ARBA00022679"/>
    </source>
</evidence>
<dbReference type="Gene3D" id="2.30.30.850">
    <property type="match status" value="1"/>
</dbReference>
<feature type="compositionally biased region" description="Basic and acidic residues" evidence="6">
    <location>
        <begin position="120"/>
        <end position="130"/>
    </location>
</feature>
<evidence type="ECO:0000256" key="5">
    <source>
        <dbReference type="ARBA" id="ARBA00022801"/>
    </source>
</evidence>
<feature type="compositionally biased region" description="Basic and acidic residues" evidence="6">
    <location>
        <begin position="255"/>
        <end position="279"/>
    </location>
</feature>
<evidence type="ECO:0000313" key="8">
    <source>
        <dbReference type="Proteomes" id="UP000808372"/>
    </source>
</evidence>
<protein>
    <submittedName>
        <fullName evidence="9">Uncharacterized protein LOC120020944</fullName>
    </submittedName>
</protein>
<feature type="compositionally biased region" description="Pro residues" evidence="6">
    <location>
        <begin position="58"/>
        <end position="67"/>
    </location>
</feature>
<gene>
    <name evidence="9" type="primary">LOC120020944</name>
</gene>
<keyword evidence="4" id="KW-0255">Endonuclease</keyword>
<keyword evidence="3" id="KW-0540">Nuclease</keyword>
<feature type="region of interest" description="Disordered" evidence="6">
    <location>
        <begin position="36"/>
        <end position="67"/>
    </location>
</feature>
<dbReference type="KEGG" id="snh:120020944"/>
<dbReference type="Proteomes" id="UP000808372">
    <property type="component" value="Chromosome 2"/>
</dbReference>
<evidence type="ECO:0000256" key="3">
    <source>
        <dbReference type="ARBA" id="ARBA00022722"/>
    </source>
</evidence>
<name>A0A8U0P9W2_SALNM</name>
<evidence type="ECO:0000256" key="6">
    <source>
        <dbReference type="SAM" id="MobiDB-lite"/>
    </source>
</evidence>